<keyword evidence="10" id="KW-1185">Reference proteome</keyword>
<feature type="transmembrane region" description="Helical" evidence="7">
    <location>
        <begin position="288"/>
        <end position="307"/>
    </location>
</feature>
<evidence type="ECO:0000256" key="3">
    <source>
        <dbReference type="ARBA" id="ARBA00022475"/>
    </source>
</evidence>
<evidence type="ECO:0000313" key="9">
    <source>
        <dbReference type="EMBL" id="WGK68867.1"/>
    </source>
</evidence>
<dbReference type="EMBL" id="CP123443">
    <property type="protein sequence ID" value="WGK68867.1"/>
    <property type="molecule type" value="Genomic_DNA"/>
</dbReference>
<evidence type="ECO:0000256" key="7">
    <source>
        <dbReference type="SAM" id="Phobius"/>
    </source>
</evidence>
<protein>
    <submittedName>
        <fullName evidence="9">Sugar ABC transporter permease</fullName>
    </submittedName>
</protein>
<sequence>MISRTIETGLLKKEKAMDKTNKLVFWGFLFPALFAFTMVLIVPFLMGLYYSLTDWSAIAGEPVHFVGLANYGGMFRDVQFLYSFGLTFVFAALSILFINFIALVLAILVTRKLPLKNFFRVGFFIPNLIGGLVLGFIWQFIYKSIVPEIGELLGWQSLEDLLILADANLALLGVIVAYTWQYAGYIMMIYIAALLNVPQELVEACDLDGAGFLQKFRHITFPLIAQAFTIASFLTLVSSFKQFDILIALSAGGPTTQFQGQTINSTELLALNIYDVAFKYNQMGQGQARAVIFFVILMAISLIQVQYNKKREVEM</sequence>
<dbReference type="PANTHER" id="PTHR30193">
    <property type="entry name" value="ABC TRANSPORTER PERMEASE PROTEIN"/>
    <property type="match status" value="1"/>
</dbReference>
<dbReference type="RefSeq" id="WP_326927054.1">
    <property type="nucleotide sequence ID" value="NZ_CP123443.1"/>
</dbReference>
<evidence type="ECO:0000259" key="8">
    <source>
        <dbReference type="Pfam" id="PF00528"/>
    </source>
</evidence>
<keyword evidence="4 7" id="KW-0812">Transmembrane</keyword>
<dbReference type="InterPro" id="IPR051393">
    <property type="entry name" value="ABC_transporter_permease"/>
</dbReference>
<feature type="transmembrane region" description="Helical" evidence="7">
    <location>
        <begin position="161"/>
        <end position="180"/>
    </location>
</feature>
<evidence type="ECO:0000256" key="6">
    <source>
        <dbReference type="ARBA" id="ARBA00023136"/>
    </source>
</evidence>
<keyword evidence="6 7" id="KW-0472">Membrane</keyword>
<dbReference type="InterPro" id="IPR035906">
    <property type="entry name" value="MetI-like_sf"/>
</dbReference>
<evidence type="ECO:0000256" key="1">
    <source>
        <dbReference type="ARBA" id="ARBA00004651"/>
    </source>
</evidence>
<dbReference type="Pfam" id="PF00528">
    <property type="entry name" value="BPD_transp_1"/>
    <property type="match status" value="1"/>
</dbReference>
<dbReference type="InterPro" id="IPR000515">
    <property type="entry name" value="MetI-like"/>
</dbReference>
<organism evidence="9 10">
    <name type="scientific">Candidatus Haliotispira prima</name>
    <dbReference type="NCBI Taxonomy" id="3034016"/>
    <lineage>
        <taxon>Bacteria</taxon>
        <taxon>Pseudomonadati</taxon>
        <taxon>Spirochaetota</taxon>
        <taxon>Spirochaetia</taxon>
        <taxon>Spirochaetales</taxon>
        <taxon>Spirochaetaceae</taxon>
        <taxon>Candidatus Haliotispira</taxon>
    </lineage>
</organism>
<dbReference type="Gene3D" id="1.10.3720.10">
    <property type="entry name" value="MetI-like"/>
    <property type="match status" value="1"/>
</dbReference>
<accession>A0ABY8MFV2</accession>
<name>A0ABY8MFV2_9SPIO</name>
<evidence type="ECO:0000256" key="4">
    <source>
        <dbReference type="ARBA" id="ARBA00022692"/>
    </source>
</evidence>
<dbReference type="PANTHER" id="PTHR30193:SF41">
    <property type="entry name" value="DIACETYLCHITOBIOSE UPTAKE SYSTEM PERMEASE PROTEIN NGCF"/>
    <property type="match status" value="1"/>
</dbReference>
<dbReference type="CDD" id="cd06261">
    <property type="entry name" value="TM_PBP2"/>
    <property type="match status" value="1"/>
</dbReference>
<feature type="domain" description="ABC transmembrane type-1" evidence="8">
    <location>
        <begin position="102"/>
        <end position="303"/>
    </location>
</feature>
<evidence type="ECO:0000256" key="5">
    <source>
        <dbReference type="ARBA" id="ARBA00022989"/>
    </source>
</evidence>
<feature type="transmembrane region" description="Helical" evidence="7">
    <location>
        <begin position="80"/>
        <end position="109"/>
    </location>
</feature>
<dbReference type="Proteomes" id="UP001228690">
    <property type="component" value="Chromosome"/>
</dbReference>
<proteinExistence type="predicted"/>
<keyword evidence="2" id="KW-0813">Transport</keyword>
<feature type="transmembrane region" description="Helical" evidence="7">
    <location>
        <begin position="23"/>
        <end position="46"/>
    </location>
</feature>
<reference evidence="9 10" key="1">
    <citation type="submission" date="2023-04" db="EMBL/GenBank/DDBJ databases">
        <title>Spirochaete genome identified in red abalone sample constitutes a novel genus.</title>
        <authorList>
            <person name="Sharma S.P."/>
            <person name="Purcell C.M."/>
            <person name="Hyde J.R."/>
            <person name="Severin A.J."/>
        </authorList>
    </citation>
    <scope>NUCLEOTIDE SEQUENCE [LARGE SCALE GENOMIC DNA]</scope>
    <source>
        <strain evidence="9 10">SP-2023</strain>
    </source>
</reference>
<gene>
    <name evidence="9" type="ORF">P0082_10315</name>
</gene>
<dbReference type="SUPFAM" id="SSF161098">
    <property type="entry name" value="MetI-like"/>
    <property type="match status" value="1"/>
</dbReference>
<comment type="subcellular location">
    <subcellularLocation>
        <location evidence="1">Cell membrane</location>
        <topology evidence="1">Multi-pass membrane protein</topology>
    </subcellularLocation>
</comment>
<keyword evidence="5 7" id="KW-1133">Transmembrane helix</keyword>
<evidence type="ECO:0000256" key="2">
    <source>
        <dbReference type="ARBA" id="ARBA00022448"/>
    </source>
</evidence>
<keyword evidence="3" id="KW-1003">Cell membrane</keyword>
<feature type="transmembrane region" description="Helical" evidence="7">
    <location>
        <begin position="121"/>
        <end position="141"/>
    </location>
</feature>
<evidence type="ECO:0000313" key="10">
    <source>
        <dbReference type="Proteomes" id="UP001228690"/>
    </source>
</evidence>